<organism evidence="2 3">
    <name type="scientific">Caenorhabditis angaria</name>
    <dbReference type="NCBI Taxonomy" id="860376"/>
    <lineage>
        <taxon>Eukaryota</taxon>
        <taxon>Metazoa</taxon>
        <taxon>Ecdysozoa</taxon>
        <taxon>Nematoda</taxon>
        <taxon>Chromadorea</taxon>
        <taxon>Rhabditida</taxon>
        <taxon>Rhabditina</taxon>
        <taxon>Rhabditomorpha</taxon>
        <taxon>Rhabditoidea</taxon>
        <taxon>Rhabditidae</taxon>
        <taxon>Peloderinae</taxon>
        <taxon>Caenorhabditis</taxon>
    </lineage>
</organism>
<comment type="caution">
    <text evidence="2">The sequence shown here is derived from an EMBL/GenBank/DDBJ whole genome shotgun (WGS) entry which is preliminary data.</text>
</comment>
<proteinExistence type="predicted"/>
<reference evidence="2" key="1">
    <citation type="submission" date="2022-11" db="EMBL/GenBank/DDBJ databases">
        <authorList>
            <person name="Kikuchi T."/>
        </authorList>
    </citation>
    <scope>NUCLEOTIDE SEQUENCE</scope>
    <source>
        <strain evidence="2">PS1010</strain>
    </source>
</reference>
<name>A0A9P1IXY6_9PELO</name>
<dbReference type="Proteomes" id="UP001152747">
    <property type="component" value="Unassembled WGS sequence"/>
</dbReference>
<feature type="transmembrane region" description="Helical" evidence="1">
    <location>
        <begin position="36"/>
        <end position="53"/>
    </location>
</feature>
<keyword evidence="1" id="KW-0812">Transmembrane</keyword>
<accession>A0A9P1IXY6</accession>
<evidence type="ECO:0000313" key="2">
    <source>
        <dbReference type="EMBL" id="CAI5453109.1"/>
    </source>
</evidence>
<dbReference type="EMBL" id="CANHGI010000005">
    <property type="protein sequence ID" value="CAI5453109.1"/>
    <property type="molecule type" value="Genomic_DNA"/>
</dbReference>
<feature type="transmembrane region" description="Helical" evidence="1">
    <location>
        <begin position="6"/>
        <end position="24"/>
    </location>
</feature>
<evidence type="ECO:0000256" key="1">
    <source>
        <dbReference type="SAM" id="Phobius"/>
    </source>
</evidence>
<protein>
    <recommendedName>
        <fullName evidence="4">Serpentine receptor class gamma</fullName>
    </recommendedName>
</protein>
<keyword evidence="3" id="KW-1185">Reference proteome</keyword>
<keyword evidence="1" id="KW-0472">Membrane</keyword>
<dbReference type="AlphaFoldDB" id="A0A9P1IXY6"/>
<evidence type="ECO:0000313" key="3">
    <source>
        <dbReference type="Proteomes" id="UP001152747"/>
    </source>
</evidence>
<keyword evidence="1" id="KW-1133">Transmembrane helix</keyword>
<gene>
    <name evidence="2" type="ORF">CAMP_LOCUS15746</name>
</gene>
<evidence type="ECO:0008006" key="4">
    <source>
        <dbReference type="Google" id="ProtNLM"/>
    </source>
</evidence>
<sequence length="119" mass="14002">MILAIYGIFFEIFSVILTCLTIQRLKKFTTDHEKKLIIVTSSHTFIAFVYINYELAMVFKFTGPFFQLILDYHTTVGYLFLCFIFCTILIADSRVRKDFVSVFRMRNEHVVMAVWSSDT</sequence>
<feature type="transmembrane region" description="Helical" evidence="1">
    <location>
        <begin position="65"/>
        <end position="91"/>
    </location>
</feature>